<evidence type="ECO:0000313" key="3">
    <source>
        <dbReference type="Proteomes" id="UP000228495"/>
    </source>
</evidence>
<sequence>MSDVALKTTDSSKNSQFKDCTIDGGADVSGEGHKFVNSSFIERGKKLASDSLADTIQKLGTLGIISFIMANYALKILPSVNFETEPIKGAYLSFLAAAFLLFTGWIYKLKVKEESSRVVAALEVLKEIYNRLAEQTGKTDKDQTVSITMTIDNLPQKIAEVIKNTVDQSR</sequence>
<protein>
    <recommendedName>
        <fullName evidence="4">SMODS and SLOG-associating 2TM effector domain-containing protein</fullName>
    </recommendedName>
</protein>
<dbReference type="AlphaFoldDB" id="A0A2H0BI34"/>
<dbReference type="EMBL" id="PCSU01000027">
    <property type="protein sequence ID" value="PIP56670.1"/>
    <property type="molecule type" value="Genomic_DNA"/>
</dbReference>
<comment type="caution">
    <text evidence="2">The sequence shown here is derived from an EMBL/GenBank/DDBJ whole genome shotgun (WGS) entry which is preliminary data.</text>
</comment>
<dbReference type="Proteomes" id="UP000228495">
    <property type="component" value="Unassembled WGS sequence"/>
</dbReference>
<gene>
    <name evidence="2" type="ORF">COX05_01830</name>
</gene>
<evidence type="ECO:0000256" key="1">
    <source>
        <dbReference type="SAM" id="Phobius"/>
    </source>
</evidence>
<keyword evidence="1" id="KW-1133">Transmembrane helix</keyword>
<reference evidence="2 3" key="1">
    <citation type="submission" date="2017-09" db="EMBL/GenBank/DDBJ databases">
        <title>Depth-based differentiation of microbial function through sediment-hosted aquifers and enrichment of novel symbionts in the deep terrestrial subsurface.</title>
        <authorList>
            <person name="Probst A.J."/>
            <person name="Ladd B."/>
            <person name="Jarett J.K."/>
            <person name="Geller-Mcgrath D.E."/>
            <person name="Sieber C.M."/>
            <person name="Emerson J.B."/>
            <person name="Anantharaman K."/>
            <person name="Thomas B.C."/>
            <person name="Malmstrom R."/>
            <person name="Stieglmeier M."/>
            <person name="Klingl A."/>
            <person name="Woyke T."/>
            <person name="Ryan C.M."/>
            <person name="Banfield J.F."/>
        </authorList>
    </citation>
    <scope>NUCLEOTIDE SEQUENCE [LARGE SCALE GENOMIC DNA]</scope>
    <source>
        <strain evidence="2">CG22_combo_CG10-13_8_21_14_all_39_12</strain>
    </source>
</reference>
<evidence type="ECO:0000313" key="2">
    <source>
        <dbReference type="EMBL" id="PIP56670.1"/>
    </source>
</evidence>
<organism evidence="2 3">
    <name type="scientific">candidate division WWE3 bacterium CG22_combo_CG10-13_8_21_14_all_39_12</name>
    <dbReference type="NCBI Taxonomy" id="1975094"/>
    <lineage>
        <taxon>Bacteria</taxon>
        <taxon>Katanobacteria</taxon>
    </lineage>
</organism>
<keyword evidence="1" id="KW-0812">Transmembrane</keyword>
<proteinExistence type="predicted"/>
<accession>A0A2H0BI34</accession>
<name>A0A2H0BI34_UNCKA</name>
<keyword evidence="1" id="KW-0472">Membrane</keyword>
<evidence type="ECO:0008006" key="4">
    <source>
        <dbReference type="Google" id="ProtNLM"/>
    </source>
</evidence>
<feature type="transmembrane region" description="Helical" evidence="1">
    <location>
        <begin position="89"/>
        <end position="107"/>
    </location>
</feature>
<feature type="transmembrane region" description="Helical" evidence="1">
    <location>
        <begin position="59"/>
        <end position="77"/>
    </location>
</feature>